<reference evidence="1" key="1">
    <citation type="submission" date="2021-06" db="EMBL/GenBank/DDBJ databases">
        <authorList>
            <person name="Kallberg Y."/>
            <person name="Tangrot J."/>
            <person name="Rosling A."/>
        </authorList>
    </citation>
    <scope>NUCLEOTIDE SEQUENCE</scope>
    <source>
        <strain evidence="1">IL203A</strain>
    </source>
</reference>
<accession>A0ACA9QW64</accession>
<dbReference type="EMBL" id="CAJVPU010054429">
    <property type="protein sequence ID" value="CAG8766938.1"/>
    <property type="molecule type" value="Genomic_DNA"/>
</dbReference>
<feature type="non-terminal residue" evidence="1">
    <location>
        <position position="1"/>
    </location>
</feature>
<sequence length="66" mass="7556">TVTRCMIHGPCGILAPNATCMQNDACSKNYPKHFIDITTEDKNGYPLYRRRDNEHTIQLRSCTLNN</sequence>
<organism evidence="1 2">
    <name type="scientific">Dentiscutata heterogama</name>
    <dbReference type="NCBI Taxonomy" id="1316150"/>
    <lineage>
        <taxon>Eukaryota</taxon>
        <taxon>Fungi</taxon>
        <taxon>Fungi incertae sedis</taxon>
        <taxon>Mucoromycota</taxon>
        <taxon>Glomeromycotina</taxon>
        <taxon>Glomeromycetes</taxon>
        <taxon>Diversisporales</taxon>
        <taxon>Gigasporaceae</taxon>
        <taxon>Dentiscutata</taxon>
    </lineage>
</organism>
<gene>
    <name evidence="1" type="ORF">DHETER_LOCUS15620</name>
</gene>
<evidence type="ECO:0000313" key="2">
    <source>
        <dbReference type="Proteomes" id="UP000789702"/>
    </source>
</evidence>
<feature type="non-terminal residue" evidence="1">
    <location>
        <position position="66"/>
    </location>
</feature>
<evidence type="ECO:0000313" key="1">
    <source>
        <dbReference type="EMBL" id="CAG8766938.1"/>
    </source>
</evidence>
<name>A0ACA9QW64_9GLOM</name>
<comment type="caution">
    <text evidence="1">The sequence shown here is derived from an EMBL/GenBank/DDBJ whole genome shotgun (WGS) entry which is preliminary data.</text>
</comment>
<keyword evidence="2" id="KW-1185">Reference proteome</keyword>
<dbReference type="Proteomes" id="UP000789702">
    <property type="component" value="Unassembled WGS sequence"/>
</dbReference>
<proteinExistence type="predicted"/>
<protein>
    <submittedName>
        <fullName evidence="1">6972_t:CDS:1</fullName>
    </submittedName>
</protein>